<dbReference type="OrthoDB" id="1049195at2759"/>
<dbReference type="OMA" id="WQEFKDH"/>
<dbReference type="Pfam" id="PF00076">
    <property type="entry name" value="RRM_1"/>
    <property type="match status" value="1"/>
</dbReference>
<evidence type="ECO:0000259" key="2">
    <source>
        <dbReference type="PROSITE" id="PS50102"/>
    </source>
</evidence>
<reference evidence="4" key="2">
    <citation type="journal article" date="2013" name="PLoS Genet.">
        <title>Comparative genome structure, secondary metabolite, and effector coding capacity across Cochliobolus pathogens.</title>
        <authorList>
            <person name="Condon B.J."/>
            <person name="Leng Y."/>
            <person name="Wu D."/>
            <person name="Bushley K.E."/>
            <person name="Ohm R.A."/>
            <person name="Otillar R."/>
            <person name="Martin J."/>
            <person name="Schackwitz W."/>
            <person name="Grimwood J."/>
            <person name="MohdZainudin N."/>
            <person name="Xue C."/>
            <person name="Wang R."/>
            <person name="Manning V.A."/>
            <person name="Dhillon B."/>
            <person name="Tu Z.J."/>
            <person name="Steffenson B.J."/>
            <person name="Salamov A."/>
            <person name="Sun H."/>
            <person name="Lowry S."/>
            <person name="LaButti K."/>
            <person name="Han J."/>
            <person name="Copeland A."/>
            <person name="Lindquist E."/>
            <person name="Barry K."/>
            <person name="Schmutz J."/>
            <person name="Baker S.E."/>
            <person name="Ciuffetti L.M."/>
            <person name="Grigoriev I.V."/>
            <person name="Zhong S."/>
            <person name="Turgeon B.G."/>
        </authorList>
    </citation>
    <scope>NUCLEOTIDE SEQUENCE [LARGE SCALE GENOMIC DNA]</scope>
    <source>
        <strain evidence="4">C5 / ATCC 48332 / race O</strain>
    </source>
</reference>
<evidence type="ECO:0000313" key="3">
    <source>
        <dbReference type="EMBL" id="EMD89824.1"/>
    </source>
</evidence>
<sequence>MSYPGSWKEGDGDYLLVVSGVTRYAPYLSGWQEFKDHLRKVVKEQPGWADVYSSQGHRRGEMQGWCRLKDREDADAVFKVYHRAKGMLVHVWETSRRGDGYRLMRCNCSTAFPEIPEGGHSTGRCGIDITRVNQLGGGRATPVESSAPYMSAQSGYIYSTYPQLQAYSQQQQPPGYAHVPTYPAYPLSTPPVYSTTTNGIPVNIRGGAILTEARGIFIRNLSYKCTMDDLNALLLQTVGYAIDIQFIRDNRTGAFKGAATAKFASKELAQNAANTLNGTVHMGMTLHVRMDTDATVVGQTEPMVVNGSYRVSSTTQHSRDDYLIMCSRNYLLSKRGMIVYHCIS</sequence>
<organism evidence="3 4">
    <name type="scientific">Cochliobolus heterostrophus (strain C5 / ATCC 48332 / race O)</name>
    <name type="common">Southern corn leaf blight fungus</name>
    <name type="synonym">Bipolaris maydis</name>
    <dbReference type="NCBI Taxonomy" id="701091"/>
    <lineage>
        <taxon>Eukaryota</taxon>
        <taxon>Fungi</taxon>
        <taxon>Dikarya</taxon>
        <taxon>Ascomycota</taxon>
        <taxon>Pezizomycotina</taxon>
        <taxon>Dothideomycetes</taxon>
        <taxon>Pleosporomycetidae</taxon>
        <taxon>Pleosporales</taxon>
        <taxon>Pleosporineae</taxon>
        <taxon>Pleosporaceae</taxon>
        <taxon>Bipolaris</taxon>
    </lineage>
</organism>
<reference evidence="3 4" key="1">
    <citation type="journal article" date="2012" name="PLoS Pathog.">
        <title>Diverse lifestyles and strategies of plant pathogenesis encoded in the genomes of eighteen Dothideomycetes fungi.</title>
        <authorList>
            <person name="Ohm R.A."/>
            <person name="Feau N."/>
            <person name="Henrissat B."/>
            <person name="Schoch C.L."/>
            <person name="Horwitz B.A."/>
            <person name="Barry K.W."/>
            <person name="Condon B.J."/>
            <person name="Copeland A.C."/>
            <person name="Dhillon B."/>
            <person name="Glaser F."/>
            <person name="Hesse C.N."/>
            <person name="Kosti I."/>
            <person name="LaButti K."/>
            <person name="Lindquist E.A."/>
            <person name="Lucas S."/>
            <person name="Salamov A.A."/>
            <person name="Bradshaw R.E."/>
            <person name="Ciuffetti L."/>
            <person name="Hamelin R.C."/>
            <person name="Kema G.H.J."/>
            <person name="Lawrence C."/>
            <person name="Scott J.A."/>
            <person name="Spatafora J.W."/>
            <person name="Turgeon B.G."/>
            <person name="de Wit P.J.G.M."/>
            <person name="Zhong S."/>
            <person name="Goodwin S.B."/>
            <person name="Grigoriev I.V."/>
        </authorList>
    </citation>
    <scope>NUCLEOTIDE SEQUENCE [LARGE SCALE GENOMIC DNA]</scope>
    <source>
        <strain evidence="4">C5 / ATCC 48332 / race O</strain>
    </source>
</reference>
<protein>
    <recommendedName>
        <fullName evidence="2">RRM domain-containing protein</fullName>
    </recommendedName>
</protein>
<dbReference type="SMART" id="SM00360">
    <property type="entry name" value="RRM"/>
    <property type="match status" value="1"/>
</dbReference>
<feature type="domain" description="RRM" evidence="2">
    <location>
        <begin position="214"/>
        <end position="293"/>
    </location>
</feature>
<dbReference type="HOGENOM" id="CLU_894607_0_0_1"/>
<evidence type="ECO:0000256" key="1">
    <source>
        <dbReference type="PROSITE-ProRule" id="PRU00176"/>
    </source>
</evidence>
<dbReference type="InterPro" id="IPR012677">
    <property type="entry name" value="Nucleotide-bd_a/b_plait_sf"/>
</dbReference>
<dbReference type="Gene3D" id="3.30.70.330">
    <property type="match status" value="1"/>
</dbReference>
<dbReference type="AlphaFoldDB" id="M2TTJ0"/>
<dbReference type="CDD" id="cd00590">
    <property type="entry name" value="RRM_SF"/>
    <property type="match status" value="1"/>
</dbReference>
<name>M2TTJ0_COCH5</name>
<dbReference type="SUPFAM" id="SSF54928">
    <property type="entry name" value="RNA-binding domain, RBD"/>
    <property type="match status" value="1"/>
</dbReference>
<gene>
    <name evidence="3" type="ORF">COCHEDRAFT_1105967</name>
</gene>
<keyword evidence="1" id="KW-0694">RNA-binding</keyword>
<dbReference type="InterPro" id="IPR035979">
    <property type="entry name" value="RBD_domain_sf"/>
</dbReference>
<accession>M2TTJ0</accession>
<dbReference type="InterPro" id="IPR000504">
    <property type="entry name" value="RRM_dom"/>
</dbReference>
<dbReference type="EMBL" id="KB445578">
    <property type="protein sequence ID" value="EMD89824.1"/>
    <property type="molecule type" value="Genomic_DNA"/>
</dbReference>
<dbReference type="STRING" id="701091.M2TTJ0"/>
<dbReference type="eggNOG" id="ENOG502SU10">
    <property type="taxonomic scope" value="Eukaryota"/>
</dbReference>
<dbReference type="GO" id="GO:0003723">
    <property type="term" value="F:RNA binding"/>
    <property type="evidence" value="ECO:0007669"/>
    <property type="project" value="UniProtKB-UniRule"/>
</dbReference>
<proteinExistence type="predicted"/>
<dbReference type="PROSITE" id="PS50102">
    <property type="entry name" value="RRM"/>
    <property type="match status" value="1"/>
</dbReference>
<keyword evidence="4" id="KW-1185">Reference proteome</keyword>
<evidence type="ECO:0000313" key="4">
    <source>
        <dbReference type="Proteomes" id="UP000016936"/>
    </source>
</evidence>
<dbReference type="Proteomes" id="UP000016936">
    <property type="component" value="Unassembled WGS sequence"/>
</dbReference>